<keyword evidence="3" id="KW-1185">Reference proteome</keyword>
<dbReference type="EMBL" id="LUKE01000004">
    <property type="protein sequence ID" value="KYG63158.1"/>
    <property type="molecule type" value="Genomic_DNA"/>
</dbReference>
<dbReference type="PANTHER" id="PTHR43155">
    <property type="entry name" value="CYCLIC DI-GMP PHOSPHODIESTERASE PA4108-RELATED"/>
    <property type="match status" value="1"/>
</dbReference>
<evidence type="ECO:0000259" key="1">
    <source>
        <dbReference type="PROSITE" id="PS51832"/>
    </source>
</evidence>
<reference evidence="2 3" key="1">
    <citation type="submission" date="2016-03" db="EMBL/GenBank/DDBJ databases">
        <authorList>
            <person name="Ploux O."/>
        </authorList>
    </citation>
    <scope>NUCLEOTIDE SEQUENCE [LARGE SCALE GENOMIC DNA]</scope>
    <source>
        <strain evidence="2 3">R0</strain>
    </source>
</reference>
<dbReference type="SUPFAM" id="SSF109604">
    <property type="entry name" value="HD-domain/PDEase-like"/>
    <property type="match status" value="1"/>
</dbReference>
<dbReference type="CDD" id="cd00077">
    <property type="entry name" value="HDc"/>
    <property type="match status" value="1"/>
</dbReference>
<dbReference type="Pfam" id="PF13487">
    <property type="entry name" value="HD_5"/>
    <property type="match status" value="1"/>
</dbReference>
<feature type="domain" description="HD-GYP" evidence="1">
    <location>
        <begin position="124"/>
        <end position="314"/>
    </location>
</feature>
<dbReference type="InterPro" id="IPR003607">
    <property type="entry name" value="HD/PDEase_dom"/>
</dbReference>
<organism evidence="2 3">
    <name type="scientific">Bdellovibrio bacteriovorus</name>
    <dbReference type="NCBI Taxonomy" id="959"/>
    <lineage>
        <taxon>Bacteria</taxon>
        <taxon>Pseudomonadati</taxon>
        <taxon>Bdellovibrionota</taxon>
        <taxon>Bdellovibrionia</taxon>
        <taxon>Bdellovibrionales</taxon>
        <taxon>Pseudobdellovibrionaceae</taxon>
        <taxon>Bdellovibrio</taxon>
    </lineage>
</organism>
<dbReference type="AlphaFoldDB" id="A0A150WHU3"/>
<dbReference type="InterPro" id="IPR037522">
    <property type="entry name" value="HD_GYP_dom"/>
</dbReference>
<evidence type="ECO:0000313" key="3">
    <source>
        <dbReference type="Proteomes" id="UP000075320"/>
    </source>
</evidence>
<evidence type="ECO:0000313" key="2">
    <source>
        <dbReference type="EMBL" id="KYG63158.1"/>
    </source>
</evidence>
<sequence>MTPNYFRIRLSTIRPDKQTTFDVYLHVDQKYIVYLRAGDRLSDGKIKTMHMRDTGDSFFVLVADKQKYQDWVKEEINSDLINPFEKAKILRESSVALMEDLFENPDVNKALDDSRPIIKDFIDLMESAPEAMGFMISLSGHDFYTYNHSLDVSIYSLGLGKALGYDPKTLEELGVGALFHDIGKRNVSLDILCKKGGLTDAEWEQMKMHPQYGLVILNGHPNISDAIKAACFEHHESWSGNGYPQQLVSDEIHPFARIVAITDTYDAMTTQRSYNVPMAPLDAVTMMKEKLAGRYDPDMLKAMYSVLFKIKVAS</sequence>
<protein>
    <submittedName>
        <fullName evidence="2">HD family phosphohydrolase</fullName>
    </submittedName>
</protein>
<name>A0A150WHU3_BDEBC</name>
<dbReference type="GO" id="GO:0016787">
    <property type="term" value="F:hydrolase activity"/>
    <property type="evidence" value="ECO:0007669"/>
    <property type="project" value="UniProtKB-KW"/>
</dbReference>
<comment type="caution">
    <text evidence="2">The sequence shown here is derived from an EMBL/GenBank/DDBJ whole genome shotgun (WGS) entry which is preliminary data.</text>
</comment>
<dbReference type="PROSITE" id="PS51832">
    <property type="entry name" value="HD_GYP"/>
    <property type="match status" value="1"/>
</dbReference>
<dbReference type="OrthoDB" id="5289593at2"/>
<accession>A0A150WHU3</accession>
<proteinExistence type="predicted"/>
<gene>
    <name evidence="2" type="ORF">AZI86_15745</name>
</gene>
<dbReference type="Gene3D" id="1.10.3210.10">
    <property type="entry name" value="Hypothetical protein af1432"/>
    <property type="match status" value="1"/>
</dbReference>
<dbReference type="Proteomes" id="UP000075320">
    <property type="component" value="Unassembled WGS sequence"/>
</dbReference>
<dbReference type="SMART" id="SM00471">
    <property type="entry name" value="HDc"/>
    <property type="match status" value="1"/>
</dbReference>
<keyword evidence="2" id="KW-0378">Hydrolase</keyword>
<dbReference type="PANTHER" id="PTHR43155:SF2">
    <property type="entry name" value="CYCLIC DI-GMP PHOSPHODIESTERASE PA4108"/>
    <property type="match status" value="1"/>
</dbReference>
<dbReference type="RefSeq" id="WP_061836233.1">
    <property type="nucleotide sequence ID" value="NZ_LUKE01000004.1"/>
</dbReference>